<dbReference type="Gene3D" id="3.40.50.1110">
    <property type="entry name" value="SGNH hydrolase"/>
    <property type="match status" value="1"/>
</dbReference>
<dbReference type="InterPro" id="IPR036514">
    <property type="entry name" value="SGNH_hydro_sf"/>
</dbReference>
<comment type="caution">
    <text evidence="2">The sequence shown here is derived from an EMBL/GenBank/DDBJ whole genome shotgun (WGS) entry which is preliminary data.</text>
</comment>
<protein>
    <submittedName>
        <fullName evidence="2">Arylesterase</fullName>
    </submittedName>
</protein>
<dbReference type="InterPro" id="IPR013830">
    <property type="entry name" value="SGNH_hydro"/>
</dbReference>
<name>A0ABS2WTV5_9BACT</name>
<dbReference type="Proteomes" id="UP000703590">
    <property type="component" value="Unassembled WGS sequence"/>
</dbReference>
<evidence type="ECO:0000313" key="2">
    <source>
        <dbReference type="EMBL" id="MBN2965097.1"/>
    </source>
</evidence>
<sequence length="204" mass="21922">MRYILYVVILGMVAYQVFVKLQSLKEELPKETHILAFGDSITFGTGASVGYPQKLAILSGVKVTNAGIPGEVSAQGLARLGQLLETTRPDIVILCHGGNDILRRMDLAQTKANVRQMIALVEASGAKAVLVGVPLFTGIRIVTADIYDALAKETDVVYVPNALTDVIKNGALKSDHVHPNDEGYAHLAQVLYEALLRVTNAQGL</sequence>
<organism evidence="2 3">
    <name type="scientific">Sulfurospirillum tamanense</name>
    <dbReference type="NCBI Taxonomy" id="2813362"/>
    <lineage>
        <taxon>Bacteria</taxon>
        <taxon>Pseudomonadati</taxon>
        <taxon>Campylobacterota</taxon>
        <taxon>Epsilonproteobacteria</taxon>
        <taxon>Campylobacterales</taxon>
        <taxon>Sulfurospirillaceae</taxon>
        <taxon>Sulfurospirillum</taxon>
    </lineage>
</organism>
<feature type="domain" description="SGNH hydrolase-type esterase" evidence="1">
    <location>
        <begin position="36"/>
        <end position="185"/>
    </location>
</feature>
<reference evidence="2 3" key="3">
    <citation type="submission" date="2021-02" db="EMBL/GenBank/DDBJ databases">
        <authorList>
            <person name="Merkel A.Y."/>
        </authorList>
    </citation>
    <scope>NUCLEOTIDE SEQUENCE [LARGE SCALE GENOMIC DNA]</scope>
    <source>
        <strain evidence="2 3">T05b</strain>
    </source>
</reference>
<dbReference type="EMBL" id="JAFHKK010000024">
    <property type="protein sequence ID" value="MBN2965097.1"/>
    <property type="molecule type" value="Genomic_DNA"/>
</dbReference>
<dbReference type="RefSeq" id="WP_205459645.1">
    <property type="nucleotide sequence ID" value="NZ_JAFHKK010000024.1"/>
</dbReference>
<evidence type="ECO:0000259" key="1">
    <source>
        <dbReference type="Pfam" id="PF13472"/>
    </source>
</evidence>
<evidence type="ECO:0000313" key="3">
    <source>
        <dbReference type="Proteomes" id="UP000703590"/>
    </source>
</evidence>
<dbReference type="Pfam" id="PF13472">
    <property type="entry name" value="Lipase_GDSL_2"/>
    <property type="match status" value="1"/>
</dbReference>
<dbReference type="PANTHER" id="PTHR30383">
    <property type="entry name" value="THIOESTERASE 1/PROTEASE 1/LYSOPHOSPHOLIPASE L1"/>
    <property type="match status" value="1"/>
</dbReference>
<gene>
    <name evidence="2" type="ORF">JWV37_09915</name>
</gene>
<keyword evidence="3" id="KW-1185">Reference proteome</keyword>
<accession>A0ABS2WTV5</accession>
<reference evidence="2 3" key="1">
    <citation type="submission" date="2021-02" db="EMBL/GenBank/DDBJ databases">
        <title>Sulfurospirillum tamanensis sp. nov.</title>
        <authorList>
            <person name="Frolova A."/>
            <person name="Merkel A."/>
            <person name="Slobodkin A."/>
        </authorList>
    </citation>
    <scope>NUCLEOTIDE SEQUENCE [LARGE SCALE GENOMIC DNA]</scope>
    <source>
        <strain evidence="2 3">T05b</strain>
    </source>
</reference>
<dbReference type="SUPFAM" id="SSF52266">
    <property type="entry name" value="SGNH hydrolase"/>
    <property type="match status" value="1"/>
</dbReference>
<reference evidence="3" key="2">
    <citation type="submission" date="2021-02" db="EMBL/GenBank/DDBJ databases">
        <title>Sulfurospirillum tamanensis sp. nov.</title>
        <authorList>
            <person name="Merkel A.Y."/>
        </authorList>
    </citation>
    <scope>NUCLEOTIDE SEQUENCE [LARGE SCALE GENOMIC DNA]</scope>
    <source>
        <strain evidence="3">T05b</strain>
    </source>
</reference>
<proteinExistence type="predicted"/>
<dbReference type="InterPro" id="IPR051532">
    <property type="entry name" value="Ester_Hydrolysis_Enzymes"/>
</dbReference>